<dbReference type="EMBL" id="NBNE01023653">
    <property type="protein sequence ID" value="OWY90185.1"/>
    <property type="molecule type" value="Genomic_DNA"/>
</dbReference>
<keyword evidence="2" id="KW-1185">Reference proteome</keyword>
<feature type="non-terminal residue" evidence="1">
    <location>
        <position position="1"/>
    </location>
</feature>
<protein>
    <submittedName>
        <fullName evidence="1">Uncharacterized protein</fullName>
    </submittedName>
</protein>
<dbReference type="Proteomes" id="UP000198211">
    <property type="component" value="Unassembled WGS sequence"/>
</dbReference>
<accession>A0A225UAW0</accession>
<name>A0A225UAW0_9STRA</name>
<proteinExistence type="predicted"/>
<dbReference type="AlphaFoldDB" id="A0A225UAW0"/>
<comment type="caution">
    <text evidence="1">The sequence shown here is derived from an EMBL/GenBank/DDBJ whole genome shotgun (WGS) entry which is preliminary data.</text>
</comment>
<evidence type="ECO:0000313" key="2">
    <source>
        <dbReference type="Proteomes" id="UP000198211"/>
    </source>
</evidence>
<evidence type="ECO:0000313" key="1">
    <source>
        <dbReference type="EMBL" id="OWY90185.1"/>
    </source>
</evidence>
<sequence>LVPSQWEMYSETMVCTHGQPYRGGGKGKRKHSRVRGLECPARANARVTSTIAGTWKLRVYAENRTVKDLGLSRDVAVLHKAGATVKGTCANKPVCTLKECCYIDASFNCCTSSVSWIRSHTHPRSRLRSGRHR</sequence>
<reference evidence="2" key="1">
    <citation type="submission" date="2017-03" db="EMBL/GenBank/DDBJ databases">
        <title>Phytopthora megakarya and P. palmivora, two closely related causual agents of cacao black pod achieved similar genome size and gene model numbers by different mechanisms.</title>
        <authorList>
            <person name="Ali S."/>
            <person name="Shao J."/>
            <person name="Larry D.J."/>
            <person name="Kronmiller B."/>
            <person name="Shen D."/>
            <person name="Strem M.D."/>
            <person name="Melnick R.L."/>
            <person name="Guiltinan M.J."/>
            <person name="Tyler B.M."/>
            <person name="Meinhardt L.W."/>
            <person name="Bailey B.A."/>
        </authorList>
    </citation>
    <scope>NUCLEOTIDE SEQUENCE [LARGE SCALE GENOMIC DNA]</scope>
    <source>
        <strain evidence="2">zdho120</strain>
    </source>
</reference>
<organism evidence="1 2">
    <name type="scientific">Phytophthora megakarya</name>
    <dbReference type="NCBI Taxonomy" id="4795"/>
    <lineage>
        <taxon>Eukaryota</taxon>
        <taxon>Sar</taxon>
        <taxon>Stramenopiles</taxon>
        <taxon>Oomycota</taxon>
        <taxon>Peronosporomycetes</taxon>
        <taxon>Peronosporales</taxon>
        <taxon>Peronosporaceae</taxon>
        <taxon>Phytophthora</taxon>
    </lineage>
</organism>
<gene>
    <name evidence="1" type="ORF">PHMEG_00041802</name>
</gene>